<evidence type="ECO:0000256" key="1">
    <source>
        <dbReference type="SAM" id="Phobius"/>
    </source>
</evidence>
<dbReference type="AlphaFoldDB" id="A0A7G9SGF1"/>
<evidence type="ECO:0000313" key="2">
    <source>
        <dbReference type="EMBL" id="QNN66926.1"/>
    </source>
</evidence>
<evidence type="ECO:0000313" key="3">
    <source>
        <dbReference type="Proteomes" id="UP000515971"/>
    </source>
</evidence>
<feature type="transmembrane region" description="Helical" evidence="1">
    <location>
        <begin position="29"/>
        <end position="48"/>
    </location>
</feature>
<keyword evidence="1" id="KW-1133">Transmembrane helix</keyword>
<protein>
    <submittedName>
        <fullName evidence="2">DUF3147 family protein</fullName>
    </submittedName>
</protein>
<keyword evidence="3" id="KW-1185">Reference proteome</keyword>
<organism evidence="2 3">
    <name type="scientific">Sphingomonas lutea</name>
    <dbReference type="NCBI Taxonomy" id="1045317"/>
    <lineage>
        <taxon>Bacteria</taxon>
        <taxon>Pseudomonadati</taxon>
        <taxon>Pseudomonadota</taxon>
        <taxon>Alphaproteobacteria</taxon>
        <taxon>Sphingomonadales</taxon>
        <taxon>Sphingomonadaceae</taxon>
        <taxon>Sphingomonas</taxon>
    </lineage>
</organism>
<dbReference type="Proteomes" id="UP000515971">
    <property type="component" value="Chromosome"/>
</dbReference>
<proteinExistence type="predicted"/>
<name>A0A7G9SGF1_9SPHN</name>
<dbReference type="EMBL" id="CP060718">
    <property type="protein sequence ID" value="QNN66926.1"/>
    <property type="molecule type" value="Genomic_DNA"/>
</dbReference>
<feature type="transmembrane region" description="Helical" evidence="1">
    <location>
        <begin position="87"/>
        <end position="108"/>
    </location>
</feature>
<gene>
    <name evidence="2" type="ORF">H9L13_09740</name>
</gene>
<sequence>MLYLLIKAAISGVLIAVISEVARRQPGWGGLLASLPLTSVLAMMWLWRDTGDAEKISAQAMSTFWFFLPSVPMFLVIPMLLRAGVGFWLTMAIACVMTIALYAAMAAVSARLGVRL</sequence>
<dbReference type="InterPro" id="IPR058117">
    <property type="entry name" value="BV97_02767-like"/>
</dbReference>
<keyword evidence="1" id="KW-0812">Transmembrane</keyword>
<feature type="transmembrane region" description="Helical" evidence="1">
    <location>
        <begin position="60"/>
        <end position="81"/>
    </location>
</feature>
<dbReference type="RefSeq" id="WP_187537518.1">
    <property type="nucleotide sequence ID" value="NZ_BAABJT010000001.1"/>
</dbReference>
<accession>A0A7G9SGF1</accession>
<dbReference type="KEGG" id="slut:H9L13_09740"/>
<reference evidence="2 3" key="1">
    <citation type="submission" date="2020-08" db="EMBL/GenBank/DDBJ databases">
        <title>Genome sequence of Sphingomonas lutea KCTC 23642T.</title>
        <authorList>
            <person name="Hyun D.-W."/>
            <person name="Bae J.-W."/>
        </authorList>
    </citation>
    <scope>NUCLEOTIDE SEQUENCE [LARGE SCALE GENOMIC DNA]</scope>
    <source>
        <strain evidence="2 3">KCTC 23642</strain>
    </source>
</reference>
<dbReference type="NCBIfam" id="NF006749">
    <property type="entry name" value="PRK09272.1-2"/>
    <property type="match status" value="1"/>
</dbReference>
<keyword evidence="1" id="KW-0472">Membrane</keyword>